<gene>
    <name evidence="1" type="ORF">SAMN05421828_11846</name>
</gene>
<keyword evidence="2" id="KW-1185">Reference proteome</keyword>
<dbReference type="AlphaFoldDB" id="A0A8G2FLK7"/>
<reference evidence="1 2" key="1">
    <citation type="submission" date="2017-01" db="EMBL/GenBank/DDBJ databases">
        <authorList>
            <person name="Varghese N."/>
            <person name="Submissions S."/>
        </authorList>
    </citation>
    <scope>NUCLEOTIDE SEQUENCE [LARGE SCALE GENOMIC DNA]</scope>
    <source>
        <strain evidence="1 2">ATCC 35905</strain>
    </source>
</reference>
<evidence type="ECO:0000313" key="2">
    <source>
        <dbReference type="Proteomes" id="UP000186308"/>
    </source>
</evidence>
<evidence type="ECO:0000313" key="1">
    <source>
        <dbReference type="EMBL" id="SIR18756.1"/>
    </source>
</evidence>
<proteinExistence type="predicted"/>
<organism evidence="1 2">
    <name type="scientific">Acidiphilium rubrum</name>
    <dbReference type="NCBI Taxonomy" id="526"/>
    <lineage>
        <taxon>Bacteria</taxon>
        <taxon>Pseudomonadati</taxon>
        <taxon>Pseudomonadota</taxon>
        <taxon>Alphaproteobacteria</taxon>
        <taxon>Acetobacterales</taxon>
        <taxon>Acidocellaceae</taxon>
        <taxon>Acidiphilium</taxon>
    </lineage>
</organism>
<accession>A0A8G2FLK7</accession>
<dbReference type="Proteomes" id="UP000186308">
    <property type="component" value="Unassembled WGS sequence"/>
</dbReference>
<comment type="caution">
    <text evidence="1">The sequence shown here is derived from an EMBL/GenBank/DDBJ whole genome shotgun (WGS) entry which is preliminary data.</text>
</comment>
<sequence length="155" mass="17615">MTTTEADPGLARPIHQIKPFASAERAWLWTAGCLAARRAGTPLPHDRSRPCTPETILTCLDRLYRARRIDLVHARVLRVWGDRGRAPDRRSGSDRSDWRQWRYALAELEQALRARGIVAGFDLGMPIVPEKNFPNDRITFLFSTQPSSIVDPKEI</sequence>
<protein>
    <submittedName>
        <fullName evidence="1">Uncharacterized protein</fullName>
    </submittedName>
</protein>
<dbReference type="EMBL" id="FTNE01000018">
    <property type="protein sequence ID" value="SIR18756.1"/>
    <property type="molecule type" value="Genomic_DNA"/>
</dbReference>
<name>A0A8G2FLK7_ACIRU</name>
<dbReference type="RefSeq" id="WP_175612119.1">
    <property type="nucleotide sequence ID" value="NZ_FTNE01000018.1"/>
</dbReference>